<evidence type="ECO:0000256" key="2">
    <source>
        <dbReference type="ARBA" id="ARBA00022692"/>
    </source>
</evidence>
<dbReference type="GO" id="GO:0022857">
    <property type="term" value="F:transmembrane transporter activity"/>
    <property type="evidence" value="ECO:0007669"/>
    <property type="project" value="InterPro"/>
</dbReference>
<feature type="region of interest" description="Disordered" evidence="5">
    <location>
        <begin position="1"/>
        <end position="25"/>
    </location>
</feature>
<dbReference type="InterPro" id="IPR036259">
    <property type="entry name" value="MFS_trans_sf"/>
</dbReference>
<gene>
    <name evidence="8" type="ORF">NEMBOFW57_002041</name>
</gene>
<name>A0AAD4F3H6_9PEZI</name>
<feature type="transmembrane region" description="Helical" evidence="6">
    <location>
        <begin position="49"/>
        <end position="68"/>
    </location>
</feature>
<evidence type="ECO:0000256" key="4">
    <source>
        <dbReference type="ARBA" id="ARBA00023136"/>
    </source>
</evidence>
<evidence type="ECO:0000313" key="9">
    <source>
        <dbReference type="Proteomes" id="UP001197093"/>
    </source>
</evidence>
<accession>A0AAD4F3H6</accession>
<dbReference type="Pfam" id="PF07690">
    <property type="entry name" value="MFS_1"/>
    <property type="match status" value="1"/>
</dbReference>
<feature type="domain" description="Major facilitator superfamily (MFS) profile" evidence="7">
    <location>
        <begin position="49"/>
        <end position="561"/>
    </location>
</feature>
<feature type="transmembrane region" description="Helical" evidence="6">
    <location>
        <begin position="352"/>
        <end position="378"/>
    </location>
</feature>
<feature type="transmembrane region" description="Helical" evidence="6">
    <location>
        <begin position="209"/>
        <end position="229"/>
    </location>
</feature>
<feature type="transmembrane region" description="Helical" evidence="6">
    <location>
        <begin position="281"/>
        <end position="298"/>
    </location>
</feature>
<dbReference type="EMBL" id="JAHCVI010000001">
    <property type="protein sequence ID" value="KAG7292010.1"/>
    <property type="molecule type" value="Genomic_DNA"/>
</dbReference>
<feature type="transmembrane region" description="Helical" evidence="6">
    <location>
        <begin position="319"/>
        <end position="340"/>
    </location>
</feature>
<dbReference type="PANTHER" id="PTHR23501:SF195">
    <property type="entry name" value="PEP5"/>
    <property type="match status" value="1"/>
</dbReference>
<feature type="transmembrane region" description="Helical" evidence="6">
    <location>
        <begin position="137"/>
        <end position="157"/>
    </location>
</feature>
<dbReference type="Proteomes" id="UP001197093">
    <property type="component" value="Unassembled WGS sequence"/>
</dbReference>
<dbReference type="InterPro" id="IPR011701">
    <property type="entry name" value="MFS"/>
</dbReference>
<feature type="transmembrane region" description="Helical" evidence="6">
    <location>
        <begin position="250"/>
        <end position="269"/>
    </location>
</feature>
<feature type="transmembrane region" description="Helical" evidence="6">
    <location>
        <begin position="445"/>
        <end position="468"/>
    </location>
</feature>
<evidence type="ECO:0000259" key="7">
    <source>
        <dbReference type="PROSITE" id="PS50850"/>
    </source>
</evidence>
<dbReference type="SUPFAM" id="SSF103473">
    <property type="entry name" value="MFS general substrate transporter"/>
    <property type="match status" value="1"/>
</dbReference>
<feature type="transmembrane region" description="Helical" evidence="6">
    <location>
        <begin position="538"/>
        <end position="557"/>
    </location>
</feature>
<dbReference type="Gene3D" id="1.20.1250.20">
    <property type="entry name" value="MFS general substrate transporter like domains"/>
    <property type="match status" value="1"/>
</dbReference>
<keyword evidence="3 6" id="KW-1133">Transmembrane helix</keyword>
<evidence type="ECO:0000256" key="1">
    <source>
        <dbReference type="ARBA" id="ARBA00004141"/>
    </source>
</evidence>
<evidence type="ECO:0000256" key="5">
    <source>
        <dbReference type="SAM" id="MobiDB-lite"/>
    </source>
</evidence>
<keyword evidence="4 6" id="KW-0472">Membrane</keyword>
<protein>
    <recommendedName>
        <fullName evidence="7">Major facilitator superfamily (MFS) profile domain-containing protein</fullName>
    </recommendedName>
</protein>
<feature type="transmembrane region" description="Helical" evidence="6">
    <location>
        <begin position="115"/>
        <end position="131"/>
    </location>
</feature>
<feature type="transmembrane region" description="Helical" evidence="6">
    <location>
        <begin position="385"/>
        <end position="404"/>
    </location>
</feature>
<proteinExistence type="predicted"/>
<keyword evidence="9" id="KW-1185">Reference proteome</keyword>
<dbReference type="InterPro" id="IPR020846">
    <property type="entry name" value="MFS_dom"/>
</dbReference>
<dbReference type="PROSITE" id="PS50850">
    <property type="entry name" value="MFS"/>
    <property type="match status" value="1"/>
</dbReference>
<comment type="subcellular location">
    <subcellularLocation>
        <location evidence="1">Membrane</location>
        <topology evidence="1">Multi-pass membrane protein</topology>
    </subcellularLocation>
</comment>
<organism evidence="8 9">
    <name type="scientific">Staphylotrichum longicolle</name>
    <dbReference type="NCBI Taxonomy" id="669026"/>
    <lineage>
        <taxon>Eukaryota</taxon>
        <taxon>Fungi</taxon>
        <taxon>Dikarya</taxon>
        <taxon>Ascomycota</taxon>
        <taxon>Pezizomycotina</taxon>
        <taxon>Sordariomycetes</taxon>
        <taxon>Sordariomycetidae</taxon>
        <taxon>Sordariales</taxon>
        <taxon>Chaetomiaceae</taxon>
        <taxon>Staphylotrichum</taxon>
    </lineage>
</organism>
<reference evidence="8" key="1">
    <citation type="submission" date="2023-02" db="EMBL/GenBank/DDBJ databases">
        <authorList>
            <person name="Palmer J.M."/>
        </authorList>
    </citation>
    <scope>NUCLEOTIDE SEQUENCE</scope>
    <source>
        <strain evidence="8">FW57</strain>
    </source>
</reference>
<dbReference type="PANTHER" id="PTHR23501">
    <property type="entry name" value="MAJOR FACILITATOR SUPERFAMILY"/>
    <property type="match status" value="1"/>
</dbReference>
<feature type="transmembrane region" description="Helical" evidence="6">
    <location>
        <begin position="88"/>
        <end position="108"/>
    </location>
</feature>
<feature type="transmembrane region" description="Helical" evidence="6">
    <location>
        <begin position="410"/>
        <end position="433"/>
    </location>
</feature>
<comment type="caution">
    <text evidence="8">The sequence shown here is derived from an EMBL/GenBank/DDBJ whole genome shotgun (WGS) entry which is preliminary data.</text>
</comment>
<feature type="transmembrane region" description="Helical" evidence="6">
    <location>
        <begin position="169"/>
        <end position="194"/>
    </location>
</feature>
<sequence>MEESKESPTPPSETEHAPTPTSATSKEAVVSLTPHGIDEPVPHLHAKTFLAVIAVCLIYFSQLVSIVGAGVQAQTIAAHFHDATNSVWFLQCIGIFTVVVGPIVCQAADLWGRKWFLVSLTLSGGVGSIIISRASSMAMAIAGFSFVGASFGIQPLLHAVTAEILPRRWRAWAAAIPQIASMIGSIIGLLVGAALNRTNDPASDGFRKYFYIAMSCFLFATLVCALVYNPPPLPAQSQYTFAQKLRKLDWPGYFLFAAGLTLFSVALSYSKNPYPWSNARVSATFAVGVALSLAFALYSTVYKKDGLFHHGLFSRNSNFSVATFAIFFEGVAFFAINSYLAFEIGVLYETDAVLVAVRAGLFFIVAVPSACLAGWWCARTRRVRWITVGAFALLTVFFVCMATARRGSDHAVWGYVVLPGMAFGVIISTLIAVAQVSTPPELISIASGLFISVRSLGGTVGLAVYNAIFNEAMTKLGRNVGEAVVPKGLAVEDIPGFVAALASRNETAVRAVPGITLEIVNSGVAALLDTYVVAFRHVWIAAGCFLVLAAVASLFLVEQESEFNNHIDNPVERREELYAD</sequence>
<dbReference type="AlphaFoldDB" id="A0AAD4F3H6"/>
<evidence type="ECO:0000313" key="8">
    <source>
        <dbReference type="EMBL" id="KAG7292010.1"/>
    </source>
</evidence>
<evidence type="ECO:0000256" key="3">
    <source>
        <dbReference type="ARBA" id="ARBA00022989"/>
    </source>
</evidence>
<evidence type="ECO:0000256" key="6">
    <source>
        <dbReference type="SAM" id="Phobius"/>
    </source>
</evidence>
<keyword evidence="2 6" id="KW-0812">Transmembrane</keyword>
<dbReference type="GO" id="GO:0005886">
    <property type="term" value="C:plasma membrane"/>
    <property type="evidence" value="ECO:0007669"/>
    <property type="project" value="TreeGrafter"/>
</dbReference>